<sequence>MILYIFVLLFVYVVLFYRNVRRYPKGPLPLPLVGNLYHLSAEFLHEKVHELGKEYDGCFTLFLPRPIVFFTTFETVKESLITQAEIFAGRSHLPPETLLQMYEQTGVLISDGDVWRAQRRTSLRIMRELGLGRNLMEQQVNRSIDEMMKQLKEKNDGITPFDMCMPIQLCIGNVMNETLFGYHFEYEDTKRFDLFNKIIAKHLRTVKDNFYVLMVQAWPWAKNLPIIGERGFKQPFQNVTMYHKFIEEEVNKIRKSFHLDHEPTNFVEAYLAEMQNNKELDLENLHAIGVDFWMAGMETTSTSLKWFLLHLMKNPHEQEKIRSELQSVVGRDRRLQISDKPKLPYFVAAMAELHRVANMISFVFFHRCTEDTMIGDKFIPKDTLTFPQLFSVLKDDPVFEKPEEFRPSRFLEEDGKTVNRKVMERMIIFGLGKRQCVGEGLAKSEIFLVLGTLLLNYRFEPIEPIDMNPIFGSILNPRPYKCRVVPI</sequence>
<dbReference type="InterPro" id="IPR002401">
    <property type="entry name" value="Cyt_P450_E_grp-I"/>
</dbReference>
<keyword evidence="10" id="KW-1185">Reference proteome</keyword>
<dbReference type="FunFam" id="1.10.630.10:FF:000036">
    <property type="entry name" value="CYtochrome P450 family"/>
    <property type="match status" value="1"/>
</dbReference>
<dbReference type="Pfam" id="PF00067">
    <property type="entry name" value="p450"/>
    <property type="match status" value="1"/>
</dbReference>
<evidence type="ECO:0008006" key="11">
    <source>
        <dbReference type="Google" id="ProtNLM"/>
    </source>
</evidence>
<dbReference type="PANTHER" id="PTHR24284">
    <property type="entry name" value="CYTOCHROME P450 FAMILY"/>
    <property type="match status" value="1"/>
</dbReference>
<dbReference type="InterPro" id="IPR001128">
    <property type="entry name" value="Cyt_P450"/>
</dbReference>
<dbReference type="InterPro" id="IPR036396">
    <property type="entry name" value="Cyt_P450_sf"/>
</dbReference>
<dbReference type="GO" id="GO:0004497">
    <property type="term" value="F:monooxygenase activity"/>
    <property type="evidence" value="ECO:0007669"/>
    <property type="project" value="UniProtKB-KW"/>
</dbReference>
<dbReference type="Gene3D" id="1.10.630.10">
    <property type="entry name" value="Cytochrome P450"/>
    <property type="match status" value="1"/>
</dbReference>
<keyword evidence="7 8" id="KW-0349">Heme</keyword>
<evidence type="ECO:0000313" key="10">
    <source>
        <dbReference type="Proteomes" id="UP001328107"/>
    </source>
</evidence>
<comment type="similarity">
    <text evidence="2 8">Belongs to the cytochrome P450 family.</text>
</comment>
<evidence type="ECO:0000256" key="2">
    <source>
        <dbReference type="ARBA" id="ARBA00010617"/>
    </source>
</evidence>
<evidence type="ECO:0000256" key="1">
    <source>
        <dbReference type="ARBA" id="ARBA00001971"/>
    </source>
</evidence>
<keyword evidence="5 7" id="KW-0408">Iron</keyword>
<dbReference type="SUPFAM" id="SSF48264">
    <property type="entry name" value="Cytochrome P450"/>
    <property type="match status" value="1"/>
</dbReference>
<dbReference type="PANTHER" id="PTHR24284:SF1">
    <property type="entry name" value="CYTOCHROME P450 FAMILY"/>
    <property type="match status" value="1"/>
</dbReference>
<evidence type="ECO:0000256" key="3">
    <source>
        <dbReference type="ARBA" id="ARBA00022723"/>
    </source>
</evidence>
<proteinExistence type="inferred from homology"/>
<accession>A0AAN5CNU0</accession>
<organism evidence="9 10">
    <name type="scientific">Pristionchus mayeri</name>
    <dbReference type="NCBI Taxonomy" id="1317129"/>
    <lineage>
        <taxon>Eukaryota</taxon>
        <taxon>Metazoa</taxon>
        <taxon>Ecdysozoa</taxon>
        <taxon>Nematoda</taxon>
        <taxon>Chromadorea</taxon>
        <taxon>Rhabditida</taxon>
        <taxon>Rhabditina</taxon>
        <taxon>Diplogasteromorpha</taxon>
        <taxon>Diplogasteroidea</taxon>
        <taxon>Neodiplogasteridae</taxon>
        <taxon>Pristionchus</taxon>
    </lineage>
</organism>
<dbReference type="PROSITE" id="PS00086">
    <property type="entry name" value="CYTOCHROME_P450"/>
    <property type="match status" value="1"/>
</dbReference>
<evidence type="ECO:0000256" key="8">
    <source>
        <dbReference type="RuleBase" id="RU000461"/>
    </source>
</evidence>
<keyword evidence="6 8" id="KW-0503">Monooxygenase</keyword>
<comment type="caution">
    <text evidence="9">The sequence shown here is derived from an EMBL/GenBank/DDBJ whole genome shotgun (WGS) entry which is preliminary data.</text>
</comment>
<dbReference type="Proteomes" id="UP001328107">
    <property type="component" value="Unassembled WGS sequence"/>
</dbReference>
<comment type="cofactor">
    <cofactor evidence="1 7">
        <name>heme</name>
        <dbReference type="ChEBI" id="CHEBI:30413"/>
    </cofactor>
</comment>
<evidence type="ECO:0000256" key="6">
    <source>
        <dbReference type="ARBA" id="ARBA00023033"/>
    </source>
</evidence>
<feature type="non-terminal residue" evidence="9">
    <location>
        <position position="487"/>
    </location>
</feature>
<dbReference type="InterPro" id="IPR017972">
    <property type="entry name" value="Cyt_P450_CS"/>
</dbReference>
<dbReference type="EMBL" id="BTRK01000004">
    <property type="protein sequence ID" value="GMR47855.1"/>
    <property type="molecule type" value="Genomic_DNA"/>
</dbReference>
<evidence type="ECO:0000256" key="5">
    <source>
        <dbReference type="ARBA" id="ARBA00023004"/>
    </source>
</evidence>
<protein>
    <recommendedName>
        <fullName evidence="11">Cytochrome P450</fullName>
    </recommendedName>
</protein>
<evidence type="ECO:0000256" key="4">
    <source>
        <dbReference type="ARBA" id="ARBA00023002"/>
    </source>
</evidence>
<feature type="binding site" description="axial binding residue" evidence="7">
    <location>
        <position position="436"/>
    </location>
    <ligand>
        <name>heme</name>
        <dbReference type="ChEBI" id="CHEBI:30413"/>
    </ligand>
    <ligandPart>
        <name>Fe</name>
        <dbReference type="ChEBI" id="CHEBI:18248"/>
    </ligandPart>
</feature>
<dbReference type="GO" id="GO:0005506">
    <property type="term" value="F:iron ion binding"/>
    <property type="evidence" value="ECO:0007669"/>
    <property type="project" value="InterPro"/>
</dbReference>
<dbReference type="GO" id="GO:0016705">
    <property type="term" value="F:oxidoreductase activity, acting on paired donors, with incorporation or reduction of molecular oxygen"/>
    <property type="evidence" value="ECO:0007669"/>
    <property type="project" value="InterPro"/>
</dbReference>
<dbReference type="GO" id="GO:0020037">
    <property type="term" value="F:heme binding"/>
    <property type="evidence" value="ECO:0007669"/>
    <property type="project" value="InterPro"/>
</dbReference>
<evidence type="ECO:0000256" key="7">
    <source>
        <dbReference type="PIRSR" id="PIRSR602401-1"/>
    </source>
</evidence>
<dbReference type="PRINTS" id="PR00463">
    <property type="entry name" value="EP450I"/>
</dbReference>
<gene>
    <name evidence="9" type="ORF">PMAYCL1PPCAC_18050</name>
</gene>
<dbReference type="PRINTS" id="PR00385">
    <property type="entry name" value="P450"/>
</dbReference>
<reference evidence="10" key="1">
    <citation type="submission" date="2022-10" db="EMBL/GenBank/DDBJ databases">
        <title>Genome assembly of Pristionchus species.</title>
        <authorList>
            <person name="Yoshida K."/>
            <person name="Sommer R.J."/>
        </authorList>
    </citation>
    <scope>NUCLEOTIDE SEQUENCE [LARGE SCALE GENOMIC DNA]</scope>
    <source>
        <strain evidence="10">RS5460</strain>
    </source>
</reference>
<dbReference type="AlphaFoldDB" id="A0AAN5CNU0"/>
<keyword evidence="3 7" id="KW-0479">Metal-binding</keyword>
<keyword evidence="4 8" id="KW-0560">Oxidoreductase</keyword>
<evidence type="ECO:0000313" key="9">
    <source>
        <dbReference type="EMBL" id="GMR47855.1"/>
    </source>
</evidence>
<dbReference type="CDD" id="cd20617">
    <property type="entry name" value="CYP1_2-like"/>
    <property type="match status" value="1"/>
</dbReference>
<name>A0AAN5CNU0_9BILA</name>